<sequence>MRRADGSAAGRAAVSALRAAGFRYSARHHRLTLEGGRAVTLPFRYVGADPDAGPNYTGRPAVGSYYTAC</sequence>
<name>A0ABV7S9B2_9ACTN</name>
<evidence type="ECO:0000313" key="1">
    <source>
        <dbReference type="EMBL" id="MFC3573128.1"/>
    </source>
</evidence>
<dbReference type="EMBL" id="JBHRWR010000003">
    <property type="protein sequence ID" value="MFC3573128.1"/>
    <property type="molecule type" value="Genomic_DNA"/>
</dbReference>
<proteinExistence type="predicted"/>
<dbReference type="RefSeq" id="WP_310779269.1">
    <property type="nucleotide sequence ID" value="NZ_JBHRWR010000003.1"/>
</dbReference>
<accession>A0ABV7S9B2</accession>
<organism evidence="1 2">
    <name type="scientific">Streptomyces yaanensis</name>
    <dbReference type="NCBI Taxonomy" id="1142239"/>
    <lineage>
        <taxon>Bacteria</taxon>
        <taxon>Bacillati</taxon>
        <taxon>Actinomycetota</taxon>
        <taxon>Actinomycetes</taxon>
        <taxon>Kitasatosporales</taxon>
        <taxon>Streptomycetaceae</taxon>
        <taxon>Streptomyces</taxon>
    </lineage>
</organism>
<comment type="caution">
    <text evidence="1">The sequence shown here is derived from an EMBL/GenBank/DDBJ whole genome shotgun (WGS) entry which is preliminary data.</text>
</comment>
<protein>
    <submittedName>
        <fullName evidence="1">Uncharacterized protein</fullName>
    </submittedName>
</protein>
<keyword evidence="2" id="KW-1185">Reference proteome</keyword>
<dbReference type="Proteomes" id="UP001595701">
    <property type="component" value="Unassembled WGS sequence"/>
</dbReference>
<evidence type="ECO:0000313" key="2">
    <source>
        <dbReference type="Proteomes" id="UP001595701"/>
    </source>
</evidence>
<gene>
    <name evidence="1" type="ORF">ACFOZ0_07515</name>
</gene>
<reference evidence="2" key="1">
    <citation type="journal article" date="2019" name="Int. J. Syst. Evol. Microbiol.">
        <title>The Global Catalogue of Microorganisms (GCM) 10K type strain sequencing project: providing services to taxonomists for standard genome sequencing and annotation.</title>
        <authorList>
            <consortium name="The Broad Institute Genomics Platform"/>
            <consortium name="The Broad Institute Genome Sequencing Center for Infectious Disease"/>
            <person name="Wu L."/>
            <person name="Ma J."/>
        </authorList>
    </citation>
    <scope>NUCLEOTIDE SEQUENCE [LARGE SCALE GENOMIC DNA]</scope>
    <source>
        <strain evidence="2">CGMCC 4.7035</strain>
    </source>
</reference>